<evidence type="ECO:0000313" key="1">
    <source>
        <dbReference type="EMBL" id="TID31004.1"/>
    </source>
</evidence>
<name>A0A4T0X8A8_9ASCO</name>
<dbReference type="Proteomes" id="UP000307173">
    <property type="component" value="Unassembled WGS sequence"/>
</dbReference>
<protein>
    <submittedName>
        <fullName evidence="1">Uncharacterized protein</fullName>
    </submittedName>
</protein>
<organism evidence="1 2">
    <name type="scientific">Pichia inconspicua</name>
    <dbReference type="NCBI Taxonomy" id="52247"/>
    <lineage>
        <taxon>Eukaryota</taxon>
        <taxon>Fungi</taxon>
        <taxon>Dikarya</taxon>
        <taxon>Ascomycota</taxon>
        <taxon>Saccharomycotina</taxon>
        <taxon>Pichiomycetes</taxon>
        <taxon>Pichiales</taxon>
        <taxon>Pichiaceae</taxon>
        <taxon>Pichia</taxon>
    </lineage>
</organism>
<accession>A0A4T0X8A8</accession>
<dbReference type="EMBL" id="SELW01000061">
    <property type="protein sequence ID" value="TID31004.1"/>
    <property type="molecule type" value="Genomic_DNA"/>
</dbReference>
<dbReference type="AlphaFoldDB" id="A0A4T0X8A8"/>
<gene>
    <name evidence="1" type="ORF">CANINC_000406</name>
</gene>
<dbReference type="OrthoDB" id="942095at2759"/>
<sequence>MKDINNEINRLSVNDTIEAPSKERIYEDIEYPQSKSQANGRVYSPTPVMSSDETQRVIQNLEDGVAISRDRK</sequence>
<evidence type="ECO:0000313" key="2">
    <source>
        <dbReference type="Proteomes" id="UP000307173"/>
    </source>
</evidence>
<keyword evidence="2" id="KW-1185">Reference proteome</keyword>
<comment type="caution">
    <text evidence="1">The sequence shown here is derived from an EMBL/GenBank/DDBJ whole genome shotgun (WGS) entry which is preliminary data.</text>
</comment>
<proteinExistence type="predicted"/>
<reference evidence="1 2" key="1">
    <citation type="journal article" date="2019" name="Front. Genet.">
        <title>Whole-Genome Sequencing of the Opportunistic Yeast Pathogen Candida inconspicua Uncovers Its Hybrid Origin.</title>
        <authorList>
            <person name="Mixao V."/>
            <person name="Hansen A.P."/>
            <person name="Saus E."/>
            <person name="Boekhout T."/>
            <person name="Lass-Florl C."/>
            <person name="Gabaldon T."/>
        </authorList>
    </citation>
    <scope>NUCLEOTIDE SEQUENCE [LARGE SCALE GENOMIC DNA]</scope>
    <source>
        <strain evidence="1 2">CBS 180</strain>
    </source>
</reference>